<sequence>MKNLVGSVLVLTISLILAGCSSQDDVTLESGKPPTETDADVVKIVTSFSMIEDMAADIGGEHAEVINLAPIGTDPHEYEPKPDDMKNIARSDLVFYNGLNLEGGDKGWLSKVLNTTDYPVRNAVELTRDVEPLYIGDKDNKEVNPHAFIDPHVGEKMIRTITDTLVEKNPKNKEYFRKNEEEYLKELHQIEKDYDEQMSSIPGEDRVFVTSEQAFQYLTTRYHLKEGYIWAIDTEENGSPEQIKNLVQFIGENEPPVLFVESNVDTRPMETVSRESNVPIYEKPLYSDEIGKKGEEGDTYLSYLKYNLEVITDGLSTNE</sequence>
<dbReference type="PROSITE" id="PS51257">
    <property type="entry name" value="PROKAR_LIPOPROTEIN"/>
    <property type="match status" value="1"/>
</dbReference>
<feature type="signal peptide" evidence="6">
    <location>
        <begin position="1"/>
        <end position="18"/>
    </location>
</feature>
<feature type="chain" id="PRO_5039182417" evidence="6">
    <location>
        <begin position="19"/>
        <end position="319"/>
    </location>
</feature>
<dbReference type="GO" id="GO:0030313">
    <property type="term" value="C:cell envelope"/>
    <property type="evidence" value="ECO:0007669"/>
    <property type="project" value="UniProtKB-SubCell"/>
</dbReference>
<evidence type="ECO:0000256" key="2">
    <source>
        <dbReference type="ARBA" id="ARBA00022448"/>
    </source>
</evidence>
<evidence type="ECO:0000313" key="8">
    <source>
        <dbReference type="Proteomes" id="UP000823989"/>
    </source>
</evidence>
<dbReference type="AlphaFoldDB" id="A0A9D1U1M7"/>
<organism evidence="7 8">
    <name type="scientific">Candidatus Salinicoccus stercoripullorum</name>
    <dbReference type="NCBI Taxonomy" id="2838756"/>
    <lineage>
        <taxon>Bacteria</taxon>
        <taxon>Bacillati</taxon>
        <taxon>Bacillota</taxon>
        <taxon>Bacilli</taxon>
        <taxon>Bacillales</taxon>
        <taxon>Staphylococcaceae</taxon>
        <taxon>Salinicoccus</taxon>
    </lineage>
</organism>
<gene>
    <name evidence="7" type="ORF">H9891_09860</name>
</gene>
<dbReference type="InterPro" id="IPR006129">
    <property type="entry name" value="AdhesinB"/>
</dbReference>
<evidence type="ECO:0000256" key="3">
    <source>
        <dbReference type="ARBA" id="ARBA00022723"/>
    </source>
</evidence>
<evidence type="ECO:0000256" key="4">
    <source>
        <dbReference type="ARBA" id="ARBA00022729"/>
    </source>
</evidence>
<dbReference type="PANTHER" id="PTHR42953:SF1">
    <property type="entry name" value="METAL-BINDING PROTEIN HI_0362-RELATED"/>
    <property type="match status" value="1"/>
</dbReference>
<keyword evidence="2 5" id="KW-0813">Transport</keyword>
<accession>A0A9D1U1M7</accession>
<comment type="caution">
    <text evidence="7">The sequence shown here is derived from an EMBL/GenBank/DDBJ whole genome shotgun (WGS) entry which is preliminary data.</text>
</comment>
<dbReference type="Gene3D" id="3.40.50.1980">
    <property type="entry name" value="Nitrogenase molybdenum iron protein domain"/>
    <property type="match status" value="2"/>
</dbReference>
<dbReference type="PRINTS" id="PR00690">
    <property type="entry name" value="ADHESNFAMILY"/>
</dbReference>
<dbReference type="InterPro" id="IPR050492">
    <property type="entry name" value="Bact_metal-bind_prot9"/>
</dbReference>
<reference evidence="7" key="1">
    <citation type="journal article" date="2021" name="PeerJ">
        <title>Extensive microbial diversity within the chicken gut microbiome revealed by metagenomics and culture.</title>
        <authorList>
            <person name="Gilroy R."/>
            <person name="Ravi A."/>
            <person name="Getino M."/>
            <person name="Pursley I."/>
            <person name="Horton D.L."/>
            <person name="Alikhan N.F."/>
            <person name="Baker D."/>
            <person name="Gharbi K."/>
            <person name="Hall N."/>
            <person name="Watson M."/>
            <person name="Adriaenssens E.M."/>
            <person name="Foster-Nyarko E."/>
            <person name="Jarju S."/>
            <person name="Secka A."/>
            <person name="Antonio M."/>
            <person name="Oren A."/>
            <person name="Chaudhuri R.R."/>
            <person name="La Ragione R."/>
            <person name="Hildebrand F."/>
            <person name="Pallen M.J."/>
        </authorList>
    </citation>
    <scope>NUCLEOTIDE SEQUENCE</scope>
    <source>
        <strain evidence="7">ChiHjej13B12-752</strain>
    </source>
</reference>
<dbReference type="SUPFAM" id="SSF53807">
    <property type="entry name" value="Helical backbone' metal receptor"/>
    <property type="match status" value="1"/>
</dbReference>
<comment type="similarity">
    <text evidence="5">Belongs to the bacterial solute-binding protein 9 family.</text>
</comment>
<dbReference type="PRINTS" id="PR00691">
    <property type="entry name" value="ADHESINB"/>
</dbReference>
<dbReference type="GO" id="GO:0030001">
    <property type="term" value="P:metal ion transport"/>
    <property type="evidence" value="ECO:0007669"/>
    <property type="project" value="InterPro"/>
</dbReference>
<dbReference type="InterPro" id="IPR006127">
    <property type="entry name" value="ZnuA-like"/>
</dbReference>
<keyword evidence="4 6" id="KW-0732">Signal</keyword>
<reference evidence="7" key="2">
    <citation type="submission" date="2021-04" db="EMBL/GenBank/DDBJ databases">
        <authorList>
            <person name="Gilroy R."/>
        </authorList>
    </citation>
    <scope>NUCLEOTIDE SEQUENCE</scope>
    <source>
        <strain evidence="7">ChiHjej13B12-752</strain>
    </source>
</reference>
<evidence type="ECO:0000256" key="5">
    <source>
        <dbReference type="RuleBase" id="RU003512"/>
    </source>
</evidence>
<dbReference type="GO" id="GO:0046872">
    <property type="term" value="F:metal ion binding"/>
    <property type="evidence" value="ECO:0007669"/>
    <property type="project" value="UniProtKB-KW"/>
</dbReference>
<dbReference type="Pfam" id="PF01297">
    <property type="entry name" value="ZnuA"/>
    <property type="match status" value="1"/>
</dbReference>
<comment type="subcellular location">
    <subcellularLocation>
        <location evidence="1">Cell envelope</location>
    </subcellularLocation>
</comment>
<dbReference type="EMBL" id="DXHR01000033">
    <property type="protein sequence ID" value="HIW13444.1"/>
    <property type="molecule type" value="Genomic_DNA"/>
</dbReference>
<dbReference type="Proteomes" id="UP000823989">
    <property type="component" value="Unassembled WGS sequence"/>
</dbReference>
<name>A0A9D1U1M7_9STAP</name>
<dbReference type="PANTHER" id="PTHR42953">
    <property type="entry name" value="HIGH-AFFINITY ZINC UPTAKE SYSTEM PROTEIN ZNUA-RELATED"/>
    <property type="match status" value="1"/>
</dbReference>
<dbReference type="GO" id="GO:0007155">
    <property type="term" value="P:cell adhesion"/>
    <property type="evidence" value="ECO:0007669"/>
    <property type="project" value="InterPro"/>
</dbReference>
<evidence type="ECO:0000256" key="1">
    <source>
        <dbReference type="ARBA" id="ARBA00004196"/>
    </source>
</evidence>
<keyword evidence="3" id="KW-0479">Metal-binding</keyword>
<proteinExistence type="inferred from homology"/>
<protein>
    <submittedName>
        <fullName evidence="7">Zinc ABC transporter substrate-binding protein</fullName>
    </submittedName>
</protein>
<dbReference type="InterPro" id="IPR006128">
    <property type="entry name" value="Lipoprotein_PsaA-like"/>
</dbReference>
<evidence type="ECO:0000313" key="7">
    <source>
        <dbReference type="EMBL" id="HIW13444.1"/>
    </source>
</evidence>
<evidence type="ECO:0000256" key="6">
    <source>
        <dbReference type="SAM" id="SignalP"/>
    </source>
</evidence>